<evidence type="ECO:0000313" key="1">
    <source>
        <dbReference type="EMBL" id="GFN45671.1"/>
    </source>
</evidence>
<gene>
    <name evidence="1" type="primary">pemK</name>
    <name evidence="1" type="ORF">RINTU1_09320</name>
</gene>
<dbReference type="Gene3D" id="2.30.30.110">
    <property type="match status" value="1"/>
</dbReference>
<dbReference type="SUPFAM" id="SSF50118">
    <property type="entry name" value="Cell growth inhibitor/plasmid maintenance toxic component"/>
    <property type="match status" value="1"/>
</dbReference>
<evidence type="ECO:0000313" key="2">
    <source>
        <dbReference type="Proteomes" id="UP000504714"/>
    </source>
</evidence>
<dbReference type="Pfam" id="PF02452">
    <property type="entry name" value="PemK_toxin"/>
    <property type="match status" value="1"/>
</dbReference>
<name>A0A6L2ZN45_9ENTR</name>
<dbReference type="PANTHER" id="PTHR33988">
    <property type="entry name" value="ENDORIBONUCLEASE MAZF-RELATED"/>
    <property type="match status" value="1"/>
</dbReference>
<dbReference type="EMBL" id="BLXO01000001">
    <property type="protein sequence ID" value="GFN45671.1"/>
    <property type="molecule type" value="Genomic_DNA"/>
</dbReference>
<dbReference type="GO" id="GO:0016075">
    <property type="term" value="P:rRNA catabolic process"/>
    <property type="evidence" value="ECO:0007669"/>
    <property type="project" value="TreeGrafter"/>
</dbReference>
<dbReference type="Proteomes" id="UP000504714">
    <property type="component" value="Unassembled WGS sequence"/>
</dbReference>
<proteinExistence type="predicted"/>
<dbReference type="InterPro" id="IPR011067">
    <property type="entry name" value="Plasmid_toxin/cell-grow_inhib"/>
</dbReference>
<dbReference type="GO" id="GO:0003677">
    <property type="term" value="F:DNA binding"/>
    <property type="evidence" value="ECO:0007669"/>
    <property type="project" value="InterPro"/>
</dbReference>
<comment type="caution">
    <text evidence="1">The sequence shown here is derived from an EMBL/GenBank/DDBJ whole genome shotgun (WGS) entry which is preliminary data.</text>
</comment>
<reference evidence="1 2" key="1">
    <citation type="submission" date="2020-06" db="EMBL/GenBank/DDBJ databases">
        <title>The genome sequence of Candidatus Regiella insecticola strain Tut.</title>
        <authorList>
            <person name="Nikoh N."/>
            <person name="Tsuchida T."/>
            <person name="Koga R."/>
            <person name="Oshima K."/>
            <person name="Hattori M."/>
            <person name="Fukatsu T."/>
        </authorList>
    </citation>
    <scope>NUCLEOTIDE SEQUENCE [LARGE SCALE GENOMIC DNA]</scope>
    <source>
        <strain evidence="1 2">Tut</strain>
    </source>
</reference>
<accession>A0A6L2ZN45</accession>
<dbReference type="GO" id="GO:0006402">
    <property type="term" value="P:mRNA catabolic process"/>
    <property type="evidence" value="ECO:0007669"/>
    <property type="project" value="TreeGrafter"/>
</dbReference>
<dbReference type="PANTHER" id="PTHR33988:SF3">
    <property type="entry name" value="ENDORIBONUCLEASE TOXIN CHPB-RELATED"/>
    <property type="match status" value="1"/>
</dbReference>
<sequence length="108" mass="11980">MKRGDIYLVSLNPTEGREQRGNRPVLVVSPTEFNETTRLPVVCPITNGGDFARRLGFAVPVTGLKITGVVRCDQPRVLELAVRNARKVETMPAMIMDEVLAKLVTLFE</sequence>
<organism evidence="1 2">
    <name type="scientific">Candidatus Regiella insecticola</name>
    <dbReference type="NCBI Taxonomy" id="138073"/>
    <lineage>
        <taxon>Bacteria</taxon>
        <taxon>Pseudomonadati</taxon>
        <taxon>Pseudomonadota</taxon>
        <taxon>Gammaproteobacteria</taxon>
        <taxon>Enterobacterales</taxon>
        <taxon>Enterobacteriaceae</taxon>
        <taxon>aphid secondary symbionts</taxon>
        <taxon>Candidatus Regiella</taxon>
    </lineage>
</organism>
<protein>
    <submittedName>
        <fullName evidence="1">mRNA interferase PemK</fullName>
    </submittedName>
</protein>
<dbReference type="AlphaFoldDB" id="A0A6L2ZN45"/>
<dbReference type="InterPro" id="IPR003477">
    <property type="entry name" value="PemK-like"/>
</dbReference>
<dbReference type="GO" id="GO:0004521">
    <property type="term" value="F:RNA endonuclease activity"/>
    <property type="evidence" value="ECO:0007669"/>
    <property type="project" value="TreeGrafter"/>
</dbReference>
<dbReference type="RefSeq" id="WP_176487441.1">
    <property type="nucleotide sequence ID" value="NZ_BLXO01000001.1"/>
</dbReference>